<dbReference type="GO" id="GO:0015344">
    <property type="term" value="F:siderophore uptake transmembrane transporter activity"/>
    <property type="evidence" value="ECO:0007669"/>
    <property type="project" value="TreeGrafter"/>
</dbReference>
<dbReference type="InterPro" id="IPR037066">
    <property type="entry name" value="Plug_dom_sf"/>
</dbReference>
<feature type="domain" description="TonB-dependent receptor plug" evidence="1">
    <location>
        <begin position="148"/>
        <end position="248"/>
    </location>
</feature>
<dbReference type="AlphaFoldDB" id="A0A382LJ95"/>
<dbReference type="Pfam" id="PF07715">
    <property type="entry name" value="Plug"/>
    <property type="match status" value="1"/>
</dbReference>
<protein>
    <recommendedName>
        <fullName evidence="1">TonB-dependent receptor plug domain-containing protein</fullName>
    </recommendedName>
</protein>
<reference evidence="2" key="1">
    <citation type="submission" date="2018-05" db="EMBL/GenBank/DDBJ databases">
        <authorList>
            <person name="Lanie J.A."/>
            <person name="Ng W.-L."/>
            <person name="Kazmierczak K.M."/>
            <person name="Andrzejewski T.M."/>
            <person name="Davidsen T.M."/>
            <person name="Wayne K.J."/>
            <person name="Tettelin H."/>
            <person name="Glass J.I."/>
            <person name="Rusch D."/>
            <person name="Podicherti R."/>
            <person name="Tsui H.-C.T."/>
            <person name="Winkler M.E."/>
        </authorList>
    </citation>
    <scope>NUCLEOTIDE SEQUENCE</scope>
</reference>
<proteinExistence type="predicted"/>
<dbReference type="EMBL" id="UINC01086969">
    <property type="protein sequence ID" value="SVC35905.1"/>
    <property type="molecule type" value="Genomic_DNA"/>
</dbReference>
<dbReference type="Pfam" id="PF13620">
    <property type="entry name" value="CarboxypepD_reg"/>
    <property type="match status" value="1"/>
</dbReference>
<dbReference type="SUPFAM" id="SSF49452">
    <property type="entry name" value="Starch-binding domain-like"/>
    <property type="match status" value="1"/>
</dbReference>
<accession>A0A382LJ95</accession>
<feature type="non-terminal residue" evidence="2">
    <location>
        <position position="375"/>
    </location>
</feature>
<dbReference type="Gene3D" id="2.170.130.10">
    <property type="entry name" value="TonB-dependent receptor, plug domain"/>
    <property type="match status" value="1"/>
</dbReference>
<gene>
    <name evidence="2" type="ORF">METZ01_LOCUS288759</name>
</gene>
<dbReference type="GO" id="GO:0009279">
    <property type="term" value="C:cell outer membrane"/>
    <property type="evidence" value="ECO:0007669"/>
    <property type="project" value="TreeGrafter"/>
</dbReference>
<dbReference type="SUPFAM" id="SSF56935">
    <property type="entry name" value="Porins"/>
    <property type="match status" value="1"/>
</dbReference>
<evidence type="ECO:0000313" key="2">
    <source>
        <dbReference type="EMBL" id="SVC35905.1"/>
    </source>
</evidence>
<name>A0A382LJ95_9ZZZZ</name>
<dbReference type="InterPro" id="IPR039426">
    <property type="entry name" value="TonB-dep_rcpt-like"/>
</dbReference>
<dbReference type="PANTHER" id="PTHR30069">
    <property type="entry name" value="TONB-DEPENDENT OUTER MEMBRANE RECEPTOR"/>
    <property type="match status" value="1"/>
</dbReference>
<dbReference type="Gene3D" id="2.60.40.1120">
    <property type="entry name" value="Carboxypeptidase-like, regulatory domain"/>
    <property type="match status" value="1"/>
</dbReference>
<dbReference type="GO" id="GO:0044718">
    <property type="term" value="P:siderophore transmembrane transport"/>
    <property type="evidence" value="ECO:0007669"/>
    <property type="project" value="TreeGrafter"/>
</dbReference>
<evidence type="ECO:0000259" key="1">
    <source>
        <dbReference type="Pfam" id="PF07715"/>
    </source>
</evidence>
<organism evidence="2">
    <name type="scientific">marine metagenome</name>
    <dbReference type="NCBI Taxonomy" id="408172"/>
    <lineage>
        <taxon>unclassified sequences</taxon>
        <taxon>metagenomes</taxon>
        <taxon>ecological metagenomes</taxon>
    </lineage>
</organism>
<dbReference type="PROSITE" id="PS52016">
    <property type="entry name" value="TONB_DEPENDENT_REC_3"/>
    <property type="match status" value="1"/>
</dbReference>
<dbReference type="InterPro" id="IPR012910">
    <property type="entry name" value="Plug_dom"/>
</dbReference>
<dbReference type="GO" id="GO:0030246">
    <property type="term" value="F:carbohydrate binding"/>
    <property type="evidence" value="ECO:0007669"/>
    <property type="project" value="InterPro"/>
</dbReference>
<dbReference type="InterPro" id="IPR013784">
    <property type="entry name" value="Carb-bd-like_fold"/>
</dbReference>
<sequence length="375" mass="38986">MPVVLLVLGSVPVFLIRVRLADLVVTALVSLLLSSSVFAQDNDGQIRGTVIFADGGERVHGATVLVIGVDRVELTDEDGEFVFQYIPAGTYAILAQREHLTAERQTIVVEPGQVVVLDLLLGLSTVHESITVTTTASGGQTTTFEAFNATDTIDSFDLATNPGGTLAEAIDNLPGVAMRGLGPGSARPMIRGFDGDRVLVMEDGVSVGDLSSSSAEHGVGTDPNGLDRIEIVRGPATLLYGSSAVGGVVNAITPSEAFRNAGVSGIRGQVMADGGTANDQAGTFANMVYGNGPIQFWTGGGMRKTGDYVTPSGTVKNSATELSSGRAGFGYAGEKLFFSGGVTFEDSRFGVPEAGEFHQHGAEEHHEADVDGHDD</sequence>
<dbReference type="PANTHER" id="PTHR30069:SF40">
    <property type="entry name" value="TONB-DEPENDENT RECEPTOR NMB0964-RELATED"/>
    <property type="match status" value="1"/>
</dbReference>